<dbReference type="PANTHER" id="PTHR30290">
    <property type="entry name" value="PERIPLASMIC BINDING COMPONENT OF ABC TRANSPORTER"/>
    <property type="match status" value="1"/>
</dbReference>
<keyword evidence="3" id="KW-1185">Reference proteome</keyword>
<dbReference type="AlphaFoldDB" id="A0AA37XD09"/>
<organism evidence="2 3">
    <name type="scientific">Litorihabitans aurantiacus</name>
    <dbReference type="NCBI Taxonomy" id="1930061"/>
    <lineage>
        <taxon>Bacteria</taxon>
        <taxon>Bacillati</taxon>
        <taxon>Actinomycetota</taxon>
        <taxon>Actinomycetes</taxon>
        <taxon>Micrococcales</taxon>
        <taxon>Beutenbergiaceae</taxon>
        <taxon>Litorihabitans</taxon>
    </lineage>
</organism>
<name>A0AA37XD09_9MICO</name>
<dbReference type="GO" id="GO:1904680">
    <property type="term" value="F:peptide transmembrane transporter activity"/>
    <property type="evidence" value="ECO:0007669"/>
    <property type="project" value="TreeGrafter"/>
</dbReference>
<gene>
    <name evidence="2" type="ORF">GCM10025875_03950</name>
</gene>
<dbReference type="Pfam" id="PF00496">
    <property type="entry name" value="SBP_bac_5"/>
    <property type="match status" value="1"/>
</dbReference>
<dbReference type="InterPro" id="IPR039424">
    <property type="entry name" value="SBP_5"/>
</dbReference>
<sequence>MNTTKPPFDDVLVRQAVFHALDRQELLDVAYSGQGRPLNGGYLPDDRFGALTEPVYGEPDLDTARDLLAEAGYPDGFETTITVIATSAFQVRQAEVEQEQLRAIGIEATIVPVESAVSTQIVADGDFELYQGGFGMRSDPDERFTAGFTTDGGLNYGGWSDAEFDQLIEDARGETDAEARAELYQEAEMILATRGPSAFTFLTADYDVVGADVMGYRGDQTPNFNIYKYLWLEPAS</sequence>
<dbReference type="InterPro" id="IPR000914">
    <property type="entry name" value="SBP_5_dom"/>
</dbReference>
<protein>
    <recommendedName>
        <fullName evidence="1">Solute-binding protein family 5 domain-containing protein</fullName>
    </recommendedName>
</protein>
<dbReference type="GO" id="GO:0015833">
    <property type="term" value="P:peptide transport"/>
    <property type="evidence" value="ECO:0007669"/>
    <property type="project" value="TreeGrafter"/>
</dbReference>
<comment type="caution">
    <text evidence="2">The sequence shown here is derived from an EMBL/GenBank/DDBJ whole genome shotgun (WGS) entry which is preliminary data.</text>
</comment>
<proteinExistence type="predicted"/>
<reference evidence="2" key="1">
    <citation type="journal article" date="2014" name="Int. J. Syst. Evol. Microbiol.">
        <title>Complete genome sequence of Corynebacterium casei LMG S-19264T (=DSM 44701T), isolated from a smear-ripened cheese.</title>
        <authorList>
            <consortium name="US DOE Joint Genome Institute (JGI-PGF)"/>
            <person name="Walter F."/>
            <person name="Albersmeier A."/>
            <person name="Kalinowski J."/>
            <person name="Ruckert C."/>
        </authorList>
    </citation>
    <scope>NUCLEOTIDE SEQUENCE</scope>
    <source>
        <strain evidence="2">NBRC 112290</strain>
    </source>
</reference>
<dbReference type="Proteomes" id="UP001157161">
    <property type="component" value="Unassembled WGS sequence"/>
</dbReference>
<dbReference type="RefSeq" id="WP_431310177.1">
    <property type="nucleotide sequence ID" value="NZ_BSUM01000001.1"/>
</dbReference>
<feature type="domain" description="Solute-binding protein family 5" evidence="1">
    <location>
        <begin position="1"/>
        <end position="153"/>
    </location>
</feature>
<dbReference type="Gene3D" id="3.10.105.10">
    <property type="entry name" value="Dipeptide-binding Protein, Domain 3"/>
    <property type="match status" value="1"/>
</dbReference>
<accession>A0AA37XD09</accession>
<evidence type="ECO:0000313" key="2">
    <source>
        <dbReference type="EMBL" id="GMA30403.1"/>
    </source>
</evidence>
<evidence type="ECO:0000259" key="1">
    <source>
        <dbReference type="Pfam" id="PF00496"/>
    </source>
</evidence>
<dbReference type="SUPFAM" id="SSF53850">
    <property type="entry name" value="Periplasmic binding protein-like II"/>
    <property type="match status" value="1"/>
</dbReference>
<evidence type="ECO:0000313" key="3">
    <source>
        <dbReference type="Proteomes" id="UP001157161"/>
    </source>
</evidence>
<dbReference type="EMBL" id="BSUM01000001">
    <property type="protein sequence ID" value="GMA30403.1"/>
    <property type="molecule type" value="Genomic_DNA"/>
</dbReference>
<reference evidence="2" key="2">
    <citation type="submission" date="2023-02" db="EMBL/GenBank/DDBJ databases">
        <authorList>
            <person name="Sun Q."/>
            <person name="Mori K."/>
        </authorList>
    </citation>
    <scope>NUCLEOTIDE SEQUENCE</scope>
    <source>
        <strain evidence="2">NBRC 112290</strain>
    </source>
</reference>